<dbReference type="InterPro" id="IPR011047">
    <property type="entry name" value="Quinoprotein_ADH-like_sf"/>
</dbReference>
<name>A0A4P7C125_9GAMM</name>
<dbReference type="Gene3D" id="2.130.10.10">
    <property type="entry name" value="YVTN repeat-like/Quinoprotein amine dehydrogenase"/>
    <property type="match status" value="1"/>
</dbReference>
<comment type="subcellular location">
    <subcellularLocation>
        <location evidence="1">Fimbrium</location>
    </subcellularLocation>
</comment>
<dbReference type="GO" id="GO:0046872">
    <property type="term" value="F:metal ion binding"/>
    <property type="evidence" value="ECO:0007669"/>
    <property type="project" value="UniProtKB-KW"/>
</dbReference>
<dbReference type="EMBL" id="CP038033">
    <property type="protein sequence ID" value="QBQ56273.1"/>
    <property type="molecule type" value="Genomic_DNA"/>
</dbReference>
<keyword evidence="5" id="KW-0106">Calcium</keyword>
<gene>
    <name evidence="9" type="ORF">E3U44_18540</name>
</gene>
<dbReference type="Pfam" id="PF05567">
    <property type="entry name" value="T4P_PilY1"/>
    <property type="match status" value="1"/>
</dbReference>
<proteinExistence type="inferred from homology"/>
<keyword evidence="3" id="KW-1029">Fimbrium biogenesis</keyword>
<reference evidence="9 10" key="1">
    <citation type="submission" date="2019-03" db="EMBL/GenBank/DDBJ databases">
        <title>The genome sequence of Nitrosococcus wardiae strain D1FHST reveals the archetypal metabolic capacity of ammonia-oxidizing Gammaproteobacteria.</title>
        <authorList>
            <person name="Wang L."/>
            <person name="Lim C.K."/>
            <person name="Hanson T.E."/>
            <person name="Dang H."/>
            <person name="Klotz M.G."/>
        </authorList>
    </citation>
    <scope>NUCLEOTIDE SEQUENCE [LARGE SCALE GENOMIC DNA]</scope>
    <source>
        <strain evidence="9 10">D1FHS</strain>
    </source>
</reference>
<protein>
    <submittedName>
        <fullName evidence="9">Fimbrial assembly protein</fullName>
    </submittedName>
</protein>
<evidence type="ECO:0000256" key="6">
    <source>
        <dbReference type="ARBA" id="ARBA00023263"/>
    </source>
</evidence>
<feature type="region of interest" description="Disordered" evidence="7">
    <location>
        <begin position="482"/>
        <end position="507"/>
    </location>
</feature>
<evidence type="ECO:0000259" key="8">
    <source>
        <dbReference type="Pfam" id="PF05567"/>
    </source>
</evidence>
<dbReference type="SUPFAM" id="SSF50998">
    <property type="entry name" value="Quinoprotein alcohol dehydrogenase-like"/>
    <property type="match status" value="1"/>
</dbReference>
<dbReference type="RefSeq" id="WP_134359521.1">
    <property type="nucleotide sequence ID" value="NZ_CP038033.1"/>
</dbReference>
<evidence type="ECO:0000313" key="10">
    <source>
        <dbReference type="Proteomes" id="UP000294325"/>
    </source>
</evidence>
<feature type="domain" description="PilY1 beta-propeller" evidence="8">
    <location>
        <begin position="925"/>
        <end position="1290"/>
    </location>
</feature>
<comment type="similarity">
    <text evidence="2">Belongs to the PilY1 family.</text>
</comment>
<dbReference type="GO" id="GO:0009289">
    <property type="term" value="C:pilus"/>
    <property type="evidence" value="ECO:0007669"/>
    <property type="project" value="UniProtKB-SubCell"/>
</dbReference>
<dbReference type="OrthoDB" id="7156875at2"/>
<dbReference type="InterPro" id="IPR008707">
    <property type="entry name" value="B-propeller_PilY1"/>
</dbReference>
<evidence type="ECO:0000256" key="7">
    <source>
        <dbReference type="SAM" id="MobiDB-lite"/>
    </source>
</evidence>
<evidence type="ECO:0000313" key="9">
    <source>
        <dbReference type="EMBL" id="QBQ56273.1"/>
    </source>
</evidence>
<dbReference type="KEGG" id="nwr:E3U44_18540"/>
<dbReference type="InterPro" id="IPR015943">
    <property type="entry name" value="WD40/YVTN_repeat-like_dom_sf"/>
</dbReference>
<feature type="region of interest" description="Disordered" evidence="7">
    <location>
        <begin position="866"/>
        <end position="908"/>
    </location>
</feature>
<dbReference type="Proteomes" id="UP000294325">
    <property type="component" value="Chromosome"/>
</dbReference>
<organism evidence="9 10">
    <name type="scientific">Nitrosococcus wardiae</name>
    <dbReference type="NCBI Taxonomy" id="1814290"/>
    <lineage>
        <taxon>Bacteria</taxon>
        <taxon>Pseudomonadati</taxon>
        <taxon>Pseudomonadota</taxon>
        <taxon>Gammaproteobacteria</taxon>
        <taxon>Chromatiales</taxon>
        <taxon>Chromatiaceae</taxon>
        <taxon>Nitrosococcus</taxon>
    </lineage>
</organism>
<evidence type="ECO:0000256" key="3">
    <source>
        <dbReference type="ARBA" id="ARBA00022558"/>
    </source>
</evidence>
<evidence type="ECO:0000256" key="2">
    <source>
        <dbReference type="ARBA" id="ARBA00008387"/>
    </source>
</evidence>
<evidence type="ECO:0000256" key="5">
    <source>
        <dbReference type="ARBA" id="ARBA00022837"/>
    </source>
</evidence>
<keyword evidence="4" id="KW-0479">Metal-binding</keyword>
<keyword evidence="6" id="KW-0281">Fimbrium</keyword>
<evidence type="ECO:0000256" key="1">
    <source>
        <dbReference type="ARBA" id="ARBA00004561"/>
    </source>
</evidence>
<accession>A0A4P7C125</accession>
<evidence type="ECO:0000256" key="4">
    <source>
        <dbReference type="ARBA" id="ARBA00022723"/>
    </source>
</evidence>
<keyword evidence="10" id="KW-1185">Reference proteome</keyword>
<sequence>MMEKYRLKITAYSIATTAALGYFGNAQGADLDLSNSPLFLTDNASPLTMLVMGKDHKLYYEAYNDASDLNGDGTIEVGYQPMLVDYYGYFDSYKCYLYDSSDNRFEPSATTSDKTCANAWSGDFLNYLTTSRMDALRKVFYGGHRDVDTASETVLAGAFIPQDAHSWGKEYTSTAVDGYDLSQYAPLTLPTSGNRHLFAVTSLADGNVPVLRILQNRTERIWEWVSKQRPVADDSLGTPTDYPIRVLACDSSLLEENCQQYGSSSYKPTGLLQKYGENDSMYFGLLTGSYAKNTSGGVLRKNMGSITDEIDSSTGVFTSTNGIIKTIDNLRIIQFDYGDHSYSPGWPNAPGQPSAWITTRPINEGEQPNWGNPTAEMIYEGLRYFAGKASPTSDYAISSSTTPDADLGLPVASWDDPYANTNFPACSKPFQIVISDINPSYDTDQLPGSYFSSFSGDVSGLNSQTLADTISSHEPDVAGSHFIGQSGTDADGAPSAKSVTSLGNIRGLSPEEPTKLGGYYAASVAYFGHTNDLHSAEGEQKMSTFGMALASPLPKIEIPVNNQTVTLVPFAKSVGTTSDCAVSDISSVKGDFQPTNQIVDFYVETVTPTSGKFRINYEDVEQGADHDMDAIVEYTYQVNDGTVDITLDSTFAASCIIQHIGYVISGTTADGAYLEVRDNDTDSTEDPDYFLDTPPGATPGSGWEDGAALPLTTNRTFTPGVSSAATLLKDPLWYAAKWGSFNDRNKDGIPQGTEWDINNDNTPDNYFLVTNALKLEDQLGKAFDEIIEQTSSNSSVALNSGAISTDSHLYQARFNSSTWTGQLLDFPINSDGSLGAKSWEAAELLDTLSSNNRKIVTYKPSTDSGIPFRWPTDPTSSSSSELDVDQSSALDTDPATGTTDGRGSDRLDYIRGTEFSGFRERVHKLGDMVHSSPVYVDTTPAFRYPDTLEGSGNEYSTFKSNTTRDAMVYVGANDGMLHAFDATTGEERFAYVPNAVIKNLSHLSDPNYNHRYYVDGTPTVVDAFFGSAWHTLLAGGLRGGGQGIFALDITTPPSTTTSESTIASKVLWEFTDTDDPDLGYTFSEPNIIRMHNGKWAVVFGNGYNNTKNDGSASTTGNAVLFIVDAETGTLIKKIDTQTGSADDPIASNRPNGLATVAPIDANGDFIVDYIYGGDLFGNLWKFDVRSSNISGWEVAYGNSNNPKPLFTAQAADNSYQPITTRPQVDRHPKEIDTFMVYFGTGKYLETNDDSQTGQATQTFYGIWDKFNDNTKFISFTRSSLLQQEIVKEIAQAFDTDGDGSSDTTFEFRVSTGNTIDWSTHQGWYLDLVNTENDNTNNYGEKQVSDPVLRNGRIIFTTLIPSDKLCDFGGTGWLMELNAISGGHLAFTPFDLNNDGIFDNADYINVGDTDGDSEDNHVPASGKKSKVGIIPTPGIITGPATDPRVEFKYTSGSTGNIEATRENAGPGYAGRISWIQLR</sequence>
<feature type="compositionally biased region" description="Polar residues" evidence="7">
    <location>
        <begin position="885"/>
        <end position="901"/>
    </location>
</feature>